<evidence type="ECO:0000313" key="2">
    <source>
        <dbReference type="Proteomes" id="UP001162992"/>
    </source>
</evidence>
<organism evidence="1 2">
    <name type="scientific">Diphasiastrum complanatum</name>
    <name type="common">Issler's clubmoss</name>
    <name type="synonym">Lycopodium complanatum</name>
    <dbReference type="NCBI Taxonomy" id="34168"/>
    <lineage>
        <taxon>Eukaryota</taxon>
        <taxon>Viridiplantae</taxon>
        <taxon>Streptophyta</taxon>
        <taxon>Embryophyta</taxon>
        <taxon>Tracheophyta</taxon>
        <taxon>Lycopodiopsida</taxon>
        <taxon>Lycopodiales</taxon>
        <taxon>Lycopodiaceae</taxon>
        <taxon>Lycopodioideae</taxon>
        <taxon>Diphasiastrum</taxon>
    </lineage>
</organism>
<evidence type="ECO:0000313" key="1">
    <source>
        <dbReference type="EMBL" id="KAJ7548745.1"/>
    </source>
</evidence>
<reference evidence="2" key="1">
    <citation type="journal article" date="2024" name="Proc. Natl. Acad. Sci. U.S.A.">
        <title>Extraordinary preservation of gene collinearity over three hundred million years revealed in homosporous lycophytes.</title>
        <authorList>
            <person name="Li C."/>
            <person name="Wickell D."/>
            <person name="Kuo L.Y."/>
            <person name="Chen X."/>
            <person name="Nie B."/>
            <person name="Liao X."/>
            <person name="Peng D."/>
            <person name="Ji J."/>
            <person name="Jenkins J."/>
            <person name="Williams M."/>
            <person name="Shu S."/>
            <person name="Plott C."/>
            <person name="Barry K."/>
            <person name="Rajasekar S."/>
            <person name="Grimwood J."/>
            <person name="Han X."/>
            <person name="Sun S."/>
            <person name="Hou Z."/>
            <person name="He W."/>
            <person name="Dai G."/>
            <person name="Sun C."/>
            <person name="Schmutz J."/>
            <person name="Leebens-Mack J.H."/>
            <person name="Li F.W."/>
            <person name="Wang L."/>
        </authorList>
    </citation>
    <scope>NUCLEOTIDE SEQUENCE [LARGE SCALE GENOMIC DNA]</scope>
    <source>
        <strain evidence="2">cv. PW_Plant_1</strain>
    </source>
</reference>
<gene>
    <name evidence="1" type="ORF">O6H91_07G024800</name>
</gene>
<accession>A0ACC2D374</accession>
<keyword evidence="2" id="KW-1185">Reference proteome</keyword>
<comment type="caution">
    <text evidence="1">The sequence shown here is derived from an EMBL/GenBank/DDBJ whole genome shotgun (WGS) entry which is preliminary data.</text>
</comment>
<name>A0ACC2D374_DIPCM</name>
<sequence length="401" mass="45109">MVANMEQQWGRKSWGVWEQLQFLVMLGQWVLNVMLRVLVVFLPHHISTSPIIKALESLSQSDIFYTQDEMREYQSWSGNTGGSEQGAIGRALAQVLVLMNDMPASFRKYGFVRAMAERILSDNDLQGGVTLKQINQLTLETGFARTVYMLSNFLDNQQRKQQVQALSWPWRALKGLPLGTSSLSLPFLPLLACLKKGADLISQIVLPQNQTPSESLSVLDTYQDGEMAEKLAQELLWLAEKLNEFSTMEGAVLQWSSASFLANLSLYASPRVQRSLVKLSGFLCNGLASGAIETSPEVTLKLLILWLPLLCTATHGVDGTIFSSSERAEAERMLEQVIMKLLPEAEQELVLAVWLREFIASSSDWPNLQLCYHNWCHKTRKLSYFASSICDDRPLKQLCLQ</sequence>
<proteinExistence type="predicted"/>
<dbReference type="Proteomes" id="UP001162992">
    <property type="component" value="Chromosome 7"/>
</dbReference>
<dbReference type="EMBL" id="CM055098">
    <property type="protein sequence ID" value="KAJ7548745.1"/>
    <property type="molecule type" value="Genomic_DNA"/>
</dbReference>
<protein>
    <submittedName>
        <fullName evidence="1">Uncharacterized protein</fullName>
    </submittedName>
</protein>